<keyword evidence="2" id="KW-0560">Oxidoreductase</keyword>
<evidence type="ECO:0000256" key="2">
    <source>
        <dbReference type="RuleBase" id="RU003682"/>
    </source>
</evidence>
<dbReference type="RefSeq" id="WP_108830083.1">
    <property type="nucleotide sequence ID" value="NZ_OMOR01000001.1"/>
</dbReference>
<dbReference type="AlphaFoldDB" id="A0A2R8BD82"/>
<feature type="domain" description="Fe2OG dioxygenase" evidence="3">
    <location>
        <begin position="163"/>
        <end position="269"/>
    </location>
</feature>
<gene>
    <name evidence="4" type="ORF">ASD8599_01791</name>
</gene>
<proteinExistence type="inferred from homology"/>
<keyword evidence="5" id="KW-1185">Reference proteome</keyword>
<keyword evidence="2" id="KW-0479">Metal-binding</keyword>
<dbReference type="Proteomes" id="UP000244880">
    <property type="component" value="Unassembled WGS sequence"/>
</dbReference>
<dbReference type="InterPro" id="IPR005123">
    <property type="entry name" value="Oxoglu/Fe-dep_dioxygenase_dom"/>
</dbReference>
<organism evidence="4 5">
    <name type="scientific">Ascidiaceihabitans donghaensis</name>
    <dbReference type="NCBI Taxonomy" id="1510460"/>
    <lineage>
        <taxon>Bacteria</taxon>
        <taxon>Pseudomonadati</taxon>
        <taxon>Pseudomonadota</taxon>
        <taxon>Alphaproteobacteria</taxon>
        <taxon>Rhodobacterales</taxon>
        <taxon>Paracoccaceae</taxon>
        <taxon>Ascidiaceihabitans</taxon>
    </lineage>
</organism>
<evidence type="ECO:0000259" key="3">
    <source>
        <dbReference type="PROSITE" id="PS51471"/>
    </source>
</evidence>
<evidence type="ECO:0000256" key="1">
    <source>
        <dbReference type="ARBA" id="ARBA00022896"/>
    </source>
</evidence>
<keyword evidence="1" id="KW-0847">Vitamin C</keyword>
<dbReference type="Gene3D" id="2.60.120.620">
    <property type="entry name" value="q2cbj1_9rhob like domain"/>
    <property type="match status" value="1"/>
</dbReference>
<keyword evidence="2" id="KW-0408">Iron</keyword>
<dbReference type="PANTHER" id="PTHR24014">
    <property type="entry name" value="2-OXOGLUTARATE AND IRON-DEPENDENT OXYGENASE DOMAIN-CONTAINING PROTEIN 2"/>
    <property type="match status" value="1"/>
</dbReference>
<dbReference type="SUPFAM" id="SSF51197">
    <property type="entry name" value="Clavaminate synthase-like"/>
    <property type="match status" value="1"/>
</dbReference>
<sequence length="303" mass="33785">MQENALETARAVARPSREAMLQRHPSVSTFWNQNSDMFAQAWAEWEMTADAGAPTLESALYDEKLRSAVDAAWSDPTKEGAVRDLWKEVFPGVYKTQFFDPEKLQTLRAYLDAAAKADIPLRPPYGISLNRGGAMLDTRSEGYLAAPGFQEFYTGLMDRYMRPVSRMLFPDVIGYDTQTFGFSIQWQADADTSLRAHTDASSVTLNINLNLLGEDFSGSGVRFFDHATRQVSELFFEPGTALIHHGTVPHESMPITQGERSNFVLWLYGENGQIPPRNAAPKAVSAAERWMLPTAKSDGFAPF</sequence>
<name>A0A2R8BD82_9RHOB</name>
<comment type="similarity">
    <text evidence="2">Belongs to the iron/ascorbate-dependent oxidoreductase family.</text>
</comment>
<dbReference type="GO" id="GO:0016491">
    <property type="term" value="F:oxidoreductase activity"/>
    <property type="evidence" value="ECO:0007669"/>
    <property type="project" value="UniProtKB-KW"/>
</dbReference>
<dbReference type="GO" id="GO:0031418">
    <property type="term" value="F:L-ascorbic acid binding"/>
    <property type="evidence" value="ECO:0007669"/>
    <property type="project" value="UniProtKB-KW"/>
</dbReference>
<dbReference type="PROSITE" id="PS51471">
    <property type="entry name" value="FE2OG_OXY"/>
    <property type="match status" value="1"/>
</dbReference>
<evidence type="ECO:0000313" key="5">
    <source>
        <dbReference type="Proteomes" id="UP000244880"/>
    </source>
</evidence>
<dbReference type="PANTHER" id="PTHR24014:SF4">
    <property type="entry name" value="2-OXOGLUTARATE AND IRON-DEPENDENT OXYGENASE DOMAIN-CONTAINING PROTEIN 2"/>
    <property type="match status" value="1"/>
</dbReference>
<dbReference type="GO" id="GO:0046872">
    <property type="term" value="F:metal ion binding"/>
    <property type="evidence" value="ECO:0007669"/>
    <property type="project" value="UniProtKB-KW"/>
</dbReference>
<reference evidence="4 5" key="1">
    <citation type="submission" date="2018-03" db="EMBL/GenBank/DDBJ databases">
        <authorList>
            <person name="Keele B.F."/>
        </authorList>
    </citation>
    <scope>NUCLEOTIDE SEQUENCE [LARGE SCALE GENOMIC DNA]</scope>
    <source>
        <strain evidence="4 5">CECT 8599</strain>
    </source>
</reference>
<protein>
    <recommendedName>
        <fullName evidence="3">Fe2OG dioxygenase domain-containing protein</fullName>
    </recommendedName>
</protein>
<evidence type="ECO:0000313" key="4">
    <source>
        <dbReference type="EMBL" id="SPH21050.1"/>
    </source>
</evidence>
<accession>A0A2R8BD82</accession>
<dbReference type="EMBL" id="OMOR01000001">
    <property type="protein sequence ID" value="SPH21050.1"/>
    <property type="molecule type" value="Genomic_DNA"/>
</dbReference>
<dbReference type="OrthoDB" id="255432at2"/>